<organism evidence="5 6">
    <name type="scientific">Cohnella soli</name>
    <dbReference type="NCBI Taxonomy" id="425005"/>
    <lineage>
        <taxon>Bacteria</taxon>
        <taxon>Bacillati</taxon>
        <taxon>Bacillota</taxon>
        <taxon>Bacilli</taxon>
        <taxon>Bacillales</taxon>
        <taxon>Paenibacillaceae</taxon>
        <taxon>Cohnella</taxon>
    </lineage>
</organism>
<keyword evidence="6" id="KW-1185">Reference proteome</keyword>
<proteinExistence type="inferred from homology"/>
<dbReference type="EMBL" id="JBHSMI010000052">
    <property type="protein sequence ID" value="MFC5405913.1"/>
    <property type="molecule type" value="Genomic_DNA"/>
</dbReference>
<dbReference type="PROSITE" id="PS51257">
    <property type="entry name" value="PROKAR_LIPOPROTEIN"/>
    <property type="match status" value="1"/>
</dbReference>
<comment type="caution">
    <text evidence="5">The sequence shown here is derived from an EMBL/GenBank/DDBJ whole genome shotgun (WGS) entry which is preliminary data.</text>
</comment>
<dbReference type="Gene3D" id="2.10.109.10">
    <property type="entry name" value="Umud Fragment, subunit A"/>
    <property type="match status" value="1"/>
</dbReference>
<dbReference type="InterPro" id="IPR000223">
    <property type="entry name" value="Pept_S26A_signal_pept_1"/>
</dbReference>
<gene>
    <name evidence="5" type="primary">lepB</name>
    <name evidence="5" type="ORF">ACFPOF_24495</name>
</gene>
<evidence type="ECO:0000313" key="6">
    <source>
        <dbReference type="Proteomes" id="UP001596113"/>
    </source>
</evidence>
<protein>
    <recommendedName>
        <fullName evidence="2">Signal peptidase I</fullName>
        <ecNumber evidence="2">3.4.21.89</ecNumber>
    </recommendedName>
</protein>
<evidence type="ECO:0000259" key="4">
    <source>
        <dbReference type="Pfam" id="PF10502"/>
    </source>
</evidence>
<dbReference type="EC" id="3.4.21.89" evidence="2"/>
<dbReference type="SUPFAM" id="SSF51306">
    <property type="entry name" value="LexA/Signal peptidase"/>
    <property type="match status" value="1"/>
</dbReference>
<evidence type="ECO:0000256" key="3">
    <source>
        <dbReference type="SAM" id="SignalP"/>
    </source>
</evidence>
<accession>A0ABW0HY85</accession>
<reference evidence="6" key="1">
    <citation type="journal article" date="2019" name="Int. J. Syst. Evol. Microbiol.">
        <title>The Global Catalogue of Microorganisms (GCM) 10K type strain sequencing project: providing services to taxonomists for standard genome sequencing and annotation.</title>
        <authorList>
            <consortium name="The Broad Institute Genomics Platform"/>
            <consortium name="The Broad Institute Genome Sequencing Center for Infectious Disease"/>
            <person name="Wu L."/>
            <person name="Ma J."/>
        </authorList>
    </citation>
    <scope>NUCLEOTIDE SEQUENCE [LARGE SCALE GENOMIC DNA]</scope>
    <source>
        <strain evidence="6">CGMCC 1.18575</strain>
    </source>
</reference>
<dbReference type="Pfam" id="PF10502">
    <property type="entry name" value="Peptidase_S26"/>
    <property type="match status" value="1"/>
</dbReference>
<feature type="chain" id="PRO_5045102770" description="Signal peptidase I" evidence="3">
    <location>
        <begin position="27"/>
        <end position="590"/>
    </location>
</feature>
<evidence type="ECO:0000256" key="1">
    <source>
        <dbReference type="ARBA" id="ARBA00004401"/>
    </source>
</evidence>
<feature type="domain" description="Peptidase S26" evidence="4">
    <location>
        <begin position="66"/>
        <end position="184"/>
    </location>
</feature>
<dbReference type="InterPro" id="IPR019533">
    <property type="entry name" value="Peptidase_S26"/>
</dbReference>
<sequence>MKKAKTALVAALTLGLLLSGCMEKRAVMDETTVHDLPIIDTLQPNQRLHKMNNDAMAGAKQFAASTVVVDLAAYDRKSIARGDVVYYETDAGNPLSGFDVGRVVGLPGEKVKIRDGRISIDGCKLDTPYGSGPQFSNTDIQAEFDRNISVPDNNYFIIGDVWDRNFSGGFVEGTIPSSRVHGQVIGWLGSTLDDVVPPLDAVQFESVTSWHSLNSNLAKLDAILKYVAQINWHAFGQENALELLTFLYNNRDAISATGKIQLMRATDGLDGALSETYAAIVGEWYSSDRPHMIQSLAVLPTDQRSMVAAYIAKQSGYGNLEQTITETNALLDAEWINPPEKSVVEGLLAAFEKERNERLQGSDVKLSKEAPTKFDEQSAQSDVDDFIAVLKADNADALDRLLSHSKAYADYGLEEAKEIIRGFRENFDLPKLIAVPNPSGPSQDPGIGQFEFQLDDGRIKGDKSSSEADKSRVLTLRYGEDGAAVFGNPYVHYFPFAERMAQQYLELVRGNKAEELAGFLNPDDLEIPVEVAKRTIGSYGDAVELKSAVVRYVRGFDFVVKDKKGASHSFSIVYGDGLMGIKDEFVEYPG</sequence>
<dbReference type="NCBIfam" id="TIGR02227">
    <property type="entry name" value="sigpep_I_bact"/>
    <property type="match status" value="1"/>
</dbReference>
<feature type="signal peptide" evidence="3">
    <location>
        <begin position="1"/>
        <end position="26"/>
    </location>
</feature>
<comment type="subcellular location">
    <subcellularLocation>
        <location evidence="1">Cell membrane</location>
        <topology evidence="1">Single-pass type II membrane protein</topology>
    </subcellularLocation>
    <subcellularLocation>
        <location evidence="2">Membrane</location>
        <topology evidence="2">Single-pass type II membrane protein</topology>
    </subcellularLocation>
</comment>
<keyword evidence="2 5" id="KW-0378">Hydrolase</keyword>
<dbReference type="RefSeq" id="WP_378137626.1">
    <property type="nucleotide sequence ID" value="NZ_JBHSMI010000052.1"/>
</dbReference>
<keyword evidence="2" id="KW-0645">Protease</keyword>
<comment type="catalytic activity">
    <reaction evidence="2">
        <text>Cleavage of hydrophobic, N-terminal signal or leader sequences from secreted and periplasmic proteins.</text>
        <dbReference type="EC" id="3.4.21.89"/>
    </reaction>
</comment>
<dbReference type="Proteomes" id="UP001596113">
    <property type="component" value="Unassembled WGS sequence"/>
</dbReference>
<dbReference type="GO" id="GO:0009003">
    <property type="term" value="F:signal peptidase activity"/>
    <property type="evidence" value="ECO:0007669"/>
    <property type="project" value="UniProtKB-EC"/>
</dbReference>
<evidence type="ECO:0000313" key="5">
    <source>
        <dbReference type="EMBL" id="MFC5405913.1"/>
    </source>
</evidence>
<comment type="similarity">
    <text evidence="2">Belongs to the peptidase S26 family.</text>
</comment>
<keyword evidence="3" id="KW-0732">Signal</keyword>
<evidence type="ECO:0000256" key="2">
    <source>
        <dbReference type="RuleBase" id="RU362042"/>
    </source>
</evidence>
<name>A0ABW0HY85_9BACL</name>
<dbReference type="InterPro" id="IPR036286">
    <property type="entry name" value="LexA/Signal_pep-like_sf"/>
</dbReference>